<dbReference type="InterPro" id="IPR036676">
    <property type="entry name" value="PurM-like_C_sf"/>
</dbReference>
<organism evidence="5 6">
    <name type="scientific">Legionella massiliensis</name>
    <dbReference type="NCBI Taxonomy" id="1034943"/>
    <lineage>
        <taxon>Bacteria</taxon>
        <taxon>Pseudomonadati</taxon>
        <taxon>Pseudomonadota</taxon>
        <taxon>Gammaproteobacteria</taxon>
        <taxon>Legionellales</taxon>
        <taxon>Legionellaceae</taxon>
        <taxon>Legionella</taxon>
    </lineage>
</organism>
<feature type="domain" description="PurM-like C-terminal" evidence="4">
    <location>
        <begin position="148"/>
        <end position="299"/>
    </location>
</feature>
<dbReference type="GO" id="GO:0009228">
    <property type="term" value="P:thiamine biosynthetic process"/>
    <property type="evidence" value="ECO:0007669"/>
    <property type="project" value="UniProtKB-KW"/>
</dbReference>
<reference evidence="5 6" key="1">
    <citation type="submission" date="2014-06" db="EMBL/GenBank/DDBJ databases">
        <authorList>
            <person name="Urmite Genomes Urmite Genomes"/>
        </authorList>
    </citation>
    <scope>NUCLEOTIDE SEQUENCE [LARGE SCALE GENOMIC DNA]</scope>
</reference>
<dbReference type="GO" id="GO:0005524">
    <property type="term" value="F:ATP binding"/>
    <property type="evidence" value="ECO:0007669"/>
    <property type="project" value="UniProtKB-UniRule"/>
</dbReference>
<protein>
    <recommendedName>
        <fullName evidence="2">Thiamine-monophosphate kinase</fullName>
        <shortName evidence="2">TMP kinase</shortName>
        <shortName evidence="2">Thiamine-phosphate kinase</shortName>
        <ecNumber evidence="2">2.7.4.16</ecNumber>
    </recommendedName>
</protein>
<feature type="binding site" evidence="2">
    <location>
        <position position="43"/>
    </location>
    <ligand>
        <name>Mg(2+)</name>
        <dbReference type="ChEBI" id="CHEBI:18420"/>
        <label>4</label>
    </ligand>
</feature>
<feature type="binding site" evidence="2">
    <location>
        <position position="52"/>
    </location>
    <ligand>
        <name>substrate</name>
    </ligand>
</feature>
<comment type="similarity">
    <text evidence="2">Belongs to the thiamine-monophosphate kinase family.</text>
</comment>
<keyword evidence="2" id="KW-0808">Transferase</keyword>
<feature type="binding site" evidence="2">
    <location>
        <position position="73"/>
    </location>
    <ligand>
        <name>Mg(2+)</name>
        <dbReference type="ChEBI" id="CHEBI:18420"/>
        <label>3</label>
    </ligand>
</feature>
<dbReference type="InterPro" id="IPR016188">
    <property type="entry name" value="PurM-like_N"/>
</dbReference>
<feature type="binding site" evidence="2">
    <location>
        <position position="73"/>
    </location>
    <ligand>
        <name>Mg(2+)</name>
        <dbReference type="ChEBI" id="CHEBI:18420"/>
        <label>2</label>
    </ligand>
</feature>
<comment type="pathway">
    <text evidence="2">Cofactor biosynthesis; thiamine diphosphate biosynthesis; thiamine diphosphate from thiamine phosphate: step 1/1.</text>
</comment>
<dbReference type="OrthoDB" id="9802811at2"/>
<comment type="function">
    <text evidence="2">Catalyzes the ATP-dependent phosphorylation of thiamine-monophosphate (TMP) to form thiamine-pyrophosphate (TPP), the active form of vitamin B1.</text>
</comment>
<dbReference type="Pfam" id="PF02769">
    <property type="entry name" value="AIRS_C"/>
    <property type="match status" value="1"/>
</dbReference>
<keyword evidence="2" id="KW-0479">Metal-binding</keyword>
<evidence type="ECO:0000256" key="1">
    <source>
        <dbReference type="ARBA" id="ARBA00022977"/>
    </source>
</evidence>
<feature type="binding site" evidence="2">
    <location>
        <position position="120"/>
    </location>
    <ligand>
        <name>Mg(2+)</name>
        <dbReference type="ChEBI" id="CHEBI:18420"/>
        <label>1</label>
    </ligand>
</feature>
<dbReference type="InterPro" id="IPR010918">
    <property type="entry name" value="PurM-like_C_dom"/>
</dbReference>
<dbReference type="RefSeq" id="WP_043873961.1">
    <property type="nucleotide sequence ID" value="NZ_CCVW01000002.1"/>
</dbReference>
<dbReference type="GO" id="GO:0009229">
    <property type="term" value="P:thiamine diphosphate biosynthetic process"/>
    <property type="evidence" value="ECO:0007669"/>
    <property type="project" value="UniProtKB-UniRule"/>
</dbReference>
<evidence type="ECO:0000259" key="3">
    <source>
        <dbReference type="Pfam" id="PF00586"/>
    </source>
</evidence>
<dbReference type="PANTHER" id="PTHR30270">
    <property type="entry name" value="THIAMINE-MONOPHOSPHATE KINASE"/>
    <property type="match status" value="1"/>
</dbReference>
<gene>
    <name evidence="2 5" type="primary">thiL</name>
    <name evidence="5" type="ORF">BN59_01704</name>
</gene>
<evidence type="ECO:0000259" key="4">
    <source>
        <dbReference type="Pfam" id="PF02769"/>
    </source>
</evidence>
<comment type="miscellaneous">
    <text evidence="2">Reaction mechanism of ThiL seems to utilize a direct, inline transfer of the gamma-phosphate of ATP to TMP rather than a phosphorylated enzyme intermediate.</text>
</comment>
<feature type="binding site" evidence="2">
    <location>
        <position position="45"/>
    </location>
    <ligand>
        <name>Mg(2+)</name>
        <dbReference type="ChEBI" id="CHEBI:18420"/>
        <label>1</label>
    </ligand>
</feature>
<dbReference type="EC" id="2.7.4.16" evidence="2"/>
<dbReference type="NCBIfam" id="TIGR01379">
    <property type="entry name" value="thiL"/>
    <property type="match status" value="1"/>
</dbReference>
<dbReference type="Gene3D" id="3.30.1330.10">
    <property type="entry name" value="PurM-like, N-terminal domain"/>
    <property type="match status" value="1"/>
</dbReference>
<dbReference type="UniPathway" id="UPA00060">
    <property type="reaction ID" value="UER00142"/>
</dbReference>
<dbReference type="PANTHER" id="PTHR30270:SF0">
    <property type="entry name" value="THIAMINE-MONOPHOSPHATE KINASE"/>
    <property type="match status" value="1"/>
</dbReference>
<feature type="binding site" evidence="2">
    <location>
        <position position="208"/>
    </location>
    <ligand>
        <name>Mg(2+)</name>
        <dbReference type="ChEBI" id="CHEBI:18420"/>
        <label>3</label>
    </ligand>
</feature>
<feature type="binding site" evidence="2">
    <location>
        <position position="44"/>
    </location>
    <ligand>
        <name>Mg(2+)</name>
        <dbReference type="ChEBI" id="CHEBI:18420"/>
        <label>1</label>
    </ligand>
</feature>
<evidence type="ECO:0000313" key="5">
    <source>
        <dbReference type="EMBL" id="CDZ77421.1"/>
    </source>
</evidence>
<feature type="binding site" evidence="2">
    <location>
        <position position="211"/>
    </location>
    <ligand>
        <name>Mg(2+)</name>
        <dbReference type="ChEBI" id="CHEBI:18420"/>
        <label>5</label>
    </ligand>
</feature>
<dbReference type="Proteomes" id="UP000044071">
    <property type="component" value="Unassembled WGS sequence"/>
</dbReference>
<evidence type="ECO:0000313" key="6">
    <source>
        <dbReference type="Proteomes" id="UP000044071"/>
    </source>
</evidence>
<sequence length="317" mass="34199">MNEFSLIDVFFKAPALHRDDIVFGIGDDAACLSVPVDQDLLVSTDTLVADVHFLQSWDAYDIASKAVMVNISDIAAMAAKPCWLSLALTLPKFDQSWLERFAQGLHDSLKQFNVALIGGDMTHGPLSMTLTIHGLAPKGKAVRRSGAKPGDKIYVSGQIGAAALAVTFLPVDLSDEFDKQVLMQKLQHPVPRVDLAELLQDCASAAIDISDGLSADLNHICVASGVGACLNHSSIPVHPLVKKYQAEQAVDFALEGGDDYELCFTVPKQNEKRLLASLKGLGLSCFPIGQTEEKPGMRMNIDGEGIRELVPLGYSHF</sequence>
<keyword evidence="1 2" id="KW-0784">Thiamine biosynthesis</keyword>
<dbReference type="GO" id="GO:0009030">
    <property type="term" value="F:thiamine-phosphate kinase activity"/>
    <property type="evidence" value="ECO:0007669"/>
    <property type="project" value="UniProtKB-UniRule"/>
</dbReference>
<feature type="binding site" evidence="2">
    <location>
        <position position="45"/>
    </location>
    <ligand>
        <name>Mg(2+)</name>
        <dbReference type="ChEBI" id="CHEBI:18420"/>
        <label>2</label>
    </ligand>
</feature>
<dbReference type="GO" id="GO:0000287">
    <property type="term" value="F:magnesium ion binding"/>
    <property type="evidence" value="ECO:0007669"/>
    <property type="project" value="UniProtKB-UniRule"/>
</dbReference>
<dbReference type="AlphaFoldDB" id="A0A078KWU6"/>
<feature type="binding site" evidence="2">
    <location>
        <position position="28"/>
    </location>
    <ligand>
        <name>Mg(2+)</name>
        <dbReference type="ChEBI" id="CHEBI:18420"/>
        <label>3</label>
    </ligand>
</feature>
<feature type="binding site" evidence="2">
    <location>
        <position position="28"/>
    </location>
    <ligand>
        <name>Mg(2+)</name>
        <dbReference type="ChEBI" id="CHEBI:18420"/>
        <label>4</label>
    </ligand>
</feature>
<dbReference type="SUPFAM" id="SSF55326">
    <property type="entry name" value="PurM N-terminal domain-like"/>
    <property type="match status" value="1"/>
</dbReference>
<proteinExistence type="inferred from homology"/>
<comment type="catalytic activity">
    <reaction evidence="2">
        <text>thiamine phosphate + ATP = thiamine diphosphate + ADP</text>
        <dbReference type="Rhea" id="RHEA:15913"/>
        <dbReference type="ChEBI" id="CHEBI:30616"/>
        <dbReference type="ChEBI" id="CHEBI:37575"/>
        <dbReference type="ChEBI" id="CHEBI:58937"/>
        <dbReference type="ChEBI" id="CHEBI:456216"/>
        <dbReference type="EC" id="2.7.4.16"/>
    </reaction>
</comment>
<feature type="binding site" evidence="2">
    <location>
        <position position="210"/>
    </location>
    <ligand>
        <name>ATP</name>
        <dbReference type="ChEBI" id="CHEBI:30616"/>
    </ligand>
</feature>
<dbReference type="HAMAP" id="MF_02128">
    <property type="entry name" value="TMP_kinase"/>
    <property type="match status" value="1"/>
</dbReference>
<dbReference type="EMBL" id="CCSB01000002">
    <property type="protein sequence ID" value="CDZ77421.1"/>
    <property type="molecule type" value="Genomic_DNA"/>
</dbReference>
<evidence type="ECO:0000256" key="2">
    <source>
        <dbReference type="HAMAP-Rule" id="MF_02128"/>
    </source>
</evidence>
<dbReference type="STRING" id="1034943.BN59_01704"/>
<keyword evidence="6" id="KW-1185">Reference proteome</keyword>
<dbReference type="Pfam" id="PF00586">
    <property type="entry name" value="AIRS"/>
    <property type="match status" value="1"/>
</dbReference>
<feature type="binding site" evidence="2">
    <location>
        <position position="258"/>
    </location>
    <ligand>
        <name>substrate</name>
    </ligand>
</feature>
<dbReference type="PIRSF" id="PIRSF005303">
    <property type="entry name" value="Thiam_monoph_kin"/>
    <property type="match status" value="1"/>
</dbReference>
<comment type="caution">
    <text evidence="2">Lacks conserved residue(s) required for the propagation of feature annotation.</text>
</comment>
<feature type="binding site" evidence="2">
    <location>
        <position position="144"/>
    </location>
    <ligand>
        <name>ATP</name>
        <dbReference type="ChEBI" id="CHEBI:30616"/>
    </ligand>
</feature>
<keyword evidence="2" id="KW-0460">Magnesium</keyword>
<feature type="binding site" evidence="2">
    <location>
        <position position="73"/>
    </location>
    <ligand>
        <name>Mg(2+)</name>
        <dbReference type="ChEBI" id="CHEBI:18420"/>
        <label>4</label>
    </ligand>
</feature>
<dbReference type="SUPFAM" id="SSF56042">
    <property type="entry name" value="PurM C-terminal domain-like"/>
    <property type="match status" value="1"/>
</dbReference>
<dbReference type="CDD" id="cd02194">
    <property type="entry name" value="ThiL"/>
    <property type="match status" value="1"/>
</dbReference>
<dbReference type="InterPro" id="IPR006283">
    <property type="entry name" value="ThiL-like"/>
</dbReference>
<dbReference type="Gene3D" id="3.90.650.10">
    <property type="entry name" value="PurM-like C-terminal domain"/>
    <property type="match status" value="1"/>
</dbReference>
<accession>A0A078KWU6</accession>
<dbReference type="eggNOG" id="COG0611">
    <property type="taxonomic scope" value="Bacteria"/>
</dbReference>
<dbReference type="InterPro" id="IPR036921">
    <property type="entry name" value="PurM-like_N_sf"/>
</dbReference>
<feature type="binding site" evidence="2">
    <location>
        <position position="314"/>
    </location>
    <ligand>
        <name>substrate</name>
    </ligand>
</feature>
<keyword evidence="2" id="KW-0067">ATP-binding</keyword>
<feature type="binding site" evidence="2">
    <location>
        <begin position="119"/>
        <end position="120"/>
    </location>
    <ligand>
        <name>ATP</name>
        <dbReference type="ChEBI" id="CHEBI:30616"/>
    </ligand>
</feature>
<keyword evidence="2" id="KW-0547">Nucleotide-binding</keyword>
<feature type="domain" description="PurM-like N-terminal" evidence="3">
    <location>
        <begin position="26"/>
        <end position="135"/>
    </location>
</feature>
<keyword evidence="2 5" id="KW-0418">Kinase</keyword>
<name>A0A078KWU6_9GAMM</name>